<name>K0SWN7_THAOC</name>
<comment type="caution">
    <text evidence="2">The sequence shown here is derived from an EMBL/GenBank/DDBJ whole genome shotgun (WGS) entry which is preliminary data.</text>
</comment>
<proteinExistence type="predicted"/>
<evidence type="ECO:0000313" key="2">
    <source>
        <dbReference type="EMBL" id="EJK69850.1"/>
    </source>
</evidence>
<evidence type="ECO:0000256" key="1">
    <source>
        <dbReference type="SAM" id="MobiDB-lite"/>
    </source>
</evidence>
<dbReference type="Proteomes" id="UP000266841">
    <property type="component" value="Unassembled WGS sequence"/>
</dbReference>
<dbReference type="EMBL" id="AGNL01009469">
    <property type="protein sequence ID" value="EJK69850.1"/>
    <property type="molecule type" value="Genomic_DNA"/>
</dbReference>
<feature type="region of interest" description="Disordered" evidence="1">
    <location>
        <begin position="1"/>
        <end position="26"/>
    </location>
</feature>
<evidence type="ECO:0000313" key="3">
    <source>
        <dbReference type="Proteomes" id="UP000266841"/>
    </source>
</evidence>
<dbReference type="AlphaFoldDB" id="K0SWN7"/>
<protein>
    <submittedName>
        <fullName evidence="2">Uncharacterized protein</fullName>
    </submittedName>
</protein>
<keyword evidence="3" id="KW-1185">Reference proteome</keyword>
<organism evidence="2 3">
    <name type="scientific">Thalassiosira oceanica</name>
    <name type="common">Marine diatom</name>
    <dbReference type="NCBI Taxonomy" id="159749"/>
    <lineage>
        <taxon>Eukaryota</taxon>
        <taxon>Sar</taxon>
        <taxon>Stramenopiles</taxon>
        <taxon>Ochrophyta</taxon>
        <taxon>Bacillariophyta</taxon>
        <taxon>Coscinodiscophyceae</taxon>
        <taxon>Thalassiosirophycidae</taxon>
        <taxon>Thalassiosirales</taxon>
        <taxon>Thalassiosiraceae</taxon>
        <taxon>Thalassiosira</taxon>
    </lineage>
</organism>
<gene>
    <name evidence="2" type="ORF">THAOC_08855</name>
</gene>
<reference evidence="2 3" key="1">
    <citation type="journal article" date="2012" name="Genome Biol.">
        <title>Genome and low-iron response of an oceanic diatom adapted to chronic iron limitation.</title>
        <authorList>
            <person name="Lommer M."/>
            <person name="Specht M."/>
            <person name="Roy A.S."/>
            <person name="Kraemer L."/>
            <person name="Andreson R."/>
            <person name="Gutowska M.A."/>
            <person name="Wolf J."/>
            <person name="Bergner S.V."/>
            <person name="Schilhabel M.B."/>
            <person name="Klostermeier U.C."/>
            <person name="Beiko R.G."/>
            <person name="Rosenstiel P."/>
            <person name="Hippler M."/>
            <person name="Laroche J."/>
        </authorList>
    </citation>
    <scope>NUCLEOTIDE SEQUENCE [LARGE SCALE GENOMIC DNA]</scope>
    <source>
        <strain evidence="2 3">CCMP1005</strain>
    </source>
</reference>
<accession>K0SWN7</accession>
<sequence length="191" mass="21404">MCLSPPLSRVQLIDSLSPPPTPGRERFPVHREPTPLFFPASASLIHNAPGKRTRTTCEDQEALERMKSRPVPVPTFKLSRRDRRRVDTVRQRIDFDIDMLPPLPFDFTASSPQAIISRLPSLSEKAGRDCSCNSHSTTPSYDSKVLERGLKPLIIKETFLTGGHAKLVPLRRSYVSKGTVQRRNSFTAKAA</sequence>